<organism evidence="2 3">
    <name type="scientific">Candidatus Obscuribacter phosphatis</name>
    <dbReference type="NCBI Taxonomy" id="1906157"/>
    <lineage>
        <taxon>Bacteria</taxon>
        <taxon>Bacillati</taxon>
        <taxon>Candidatus Melainabacteria</taxon>
        <taxon>Candidatus Obscuribacterales</taxon>
        <taxon>Candidatus Obscuribacteraceae</taxon>
        <taxon>Candidatus Obscuribacter</taxon>
    </lineage>
</organism>
<dbReference type="Gene3D" id="1.25.40.10">
    <property type="entry name" value="Tetratricopeptide repeat domain"/>
    <property type="match status" value="1"/>
</dbReference>
<evidence type="ECO:0008006" key="4">
    <source>
        <dbReference type="Google" id="ProtNLM"/>
    </source>
</evidence>
<evidence type="ECO:0000313" key="3">
    <source>
        <dbReference type="Proteomes" id="UP000664277"/>
    </source>
</evidence>
<name>A0A8J7PIZ4_9BACT</name>
<feature type="compositionally biased region" description="Basic and acidic residues" evidence="1">
    <location>
        <begin position="192"/>
        <end position="206"/>
    </location>
</feature>
<dbReference type="Proteomes" id="UP000664277">
    <property type="component" value="Unassembled WGS sequence"/>
</dbReference>
<evidence type="ECO:0000256" key="1">
    <source>
        <dbReference type="SAM" id="MobiDB-lite"/>
    </source>
</evidence>
<gene>
    <name evidence="2" type="ORF">J0M35_00130</name>
</gene>
<dbReference type="AlphaFoldDB" id="A0A8J7PIZ4"/>
<comment type="caution">
    <text evidence="2">The sequence shown here is derived from an EMBL/GenBank/DDBJ whole genome shotgun (WGS) entry which is preliminary data.</text>
</comment>
<dbReference type="SUPFAM" id="SSF48452">
    <property type="entry name" value="TPR-like"/>
    <property type="match status" value="1"/>
</dbReference>
<dbReference type="InterPro" id="IPR011990">
    <property type="entry name" value="TPR-like_helical_dom_sf"/>
</dbReference>
<reference evidence="2" key="1">
    <citation type="submission" date="2021-02" db="EMBL/GenBank/DDBJ databases">
        <title>Genome-Resolved Metagenomics of a Microbial Community Performing Photosynthetic Biological Nutrient Removal.</title>
        <authorList>
            <person name="Mcdaniel E.A."/>
        </authorList>
    </citation>
    <scope>NUCLEOTIDE SEQUENCE</scope>
    <source>
        <strain evidence="2">UWPOB_OBS1</strain>
    </source>
</reference>
<dbReference type="EMBL" id="JAFLCK010000001">
    <property type="protein sequence ID" value="MBN8658742.1"/>
    <property type="molecule type" value="Genomic_DNA"/>
</dbReference>
<feature type="region of interest" description="Disordered" evidence="1">
    <location>
        <begin position="192"/>
        <end position="223"/>
    </location>
</feature>
<evidence type="ECO:0000313" key="2">
    <source>
        <dbReference type="EMBL" id="MBN8658742.1"/>
    </source>
</evidence>
<sequence>MSLDLVVEMTLEKERNKSALLILALVAGLVLGEEARAQSTHHAQTKAGAVVAKPTAEEIAALKAKVESEPGDAKLRFSLAEALRRSGQMKEAAREYLQVTESEPTFYHAYHQIAVIASDKHIVDEALGRLNYLKDERPKDLLLRVALSELYEKKGDYFEAAKVLIDMVYNNEVPEKYSQKVSNRIRLMQAKAKDSHALDKQSHITDEQMESAPPPLPETTLNRDLSISKVKEPRVMQGFGHATLLP</sequence>
<accession>A0A8J7PIZ4</accession>
<proteinExistence type="predicted"/>
<protein>
    <recommendedName>
        <fullName evidence="4">Tetratricopeptide repeat protein</fullName>
    </recommendedName>
</protein>